<feature type="transmembrane region" description="Helical" evidence="5">
    <location>
        <begin position="156"/>
        <end position="177"/>
    </location>
</feature>
<dbReference type="STRING" id="82996.ADP72_23950"/>
<evidence type="ECO:0000256" key="1">
    <source>
        <dbReference type="ARBA" id="ARBA00004651"/>
    </source>
</evidence>
<evidence type="ECO:0000256" key="5">
    <source>
        <dbReference type="SAM" id="Phobius"/>
    </source>
</evidence>
<feature type="domain" description="ABC transmembrane type-1" evidence="6">
    <location>
        <begin position="31"/>
        <end position="283"/>
    </location>
</feature>
<feature type="transmembrane region" description="Helical" evidence="5">
    <location>
        <begin position="30"/>
        <end position="47"/>
    </location>
</feature>
<accession>A0A2X4UWA5</accession>
<feature type="transmembrane region" description="Helical" evidence="5">
    <location>
        <begin position="53"/>
        <end position="79"/>
    </location>
</feature>
<dbReference type="Pfam" id="PF13748">
    <property type="entry name" value="ABC_membrane_3"/>
    <property type="match status" value="1"/>
</dbReference>
<proteinExistence type="predicted"/>
<dbReference type="GO" id="GO:0005886">
    <property type="term" value="C:plasma membrane"/>
    <property type="evidence" value="ECO:0007669"/>
    <property type="project" value="UniProtKB-SubCell"/>
</dbReference>
<keyword evidence="2 5" id="KW-0812">Transmembrane</keyword>
<evidence type="ECO:0000256" key="4">
    <source>
        <dbReference type="ARBA" id="ARBA00023136"/>
    </source>
</evidence>
<reference evidence="8 9" key="1">
    <citation type="submission" date="2018-06" db="EMBL/GenBank/DDBJ databases">
        <authorList>
            <consortium name="Pathogen Informatics"/>
            <person name="Doyle S."/>
        </authorList>
    </citation>
    <scope>NUCLEOTIDE SEQUENCE [LARGE SCALE GENOMIC DNA]</scope>
    <source>
        <strain evidence="8 9">NCTC12961</strain>
    </source>
</reference>
<dbReference type="InterPro" id="IPR011527">
    <property type="entry name" value="ABC1_TM_dom"/>
</dbReference>
<dbReference type="GO" id="GO:0005524">
    <property type="term" value="F:ATP binding"/>
    <property type="evidence" value="ECO:0007669"/>
    <property type="project" value="InterPro"/>
</dbReference>
<dbReference type="Proteomes" id="UP000594967">
    <property type="component" value="Chromosome"/>
</dbReference>
<dbReference type="GO" id="GO:0140359">
    <property type="term" value="F:ABC-type transporter activity"/>
    <property type="evidence" value="ECO:0007669"/>
    <property type="project" value="InterPro"/>
</dbReference>
<evidence type="ECO:0000313" key="8">
    <source>
        <dbReference type="EMBL" id="SQI40018.1"/>
    </source>
</evidence>
<keyword evidence="10" id="KW-1185">Reference proteome</keyword>
<dbReference type="RefSeq" id="WP_062870835.1">
    <property type="nucleotide sequence ID" value="NZ_CAMITG010000002.1"/>
</dbReference>
<protein>
    <submittedName>
        <fullName evidence="7">ABC transporter six-transmembrane domain-containing protein</fullName>
    </submittedName>
</protein>
<reference evidence="7 10" key="2">
    <citation type="submission" date="2020-12" db="EMBL/GenBank/DDBJ databases">
        <title>FDA dAtabase for Regulatory Grade micrObial Sequences (FDA-ARGOS): Supporting development and validation of Infectious Disease Dx tests.</title>
        <authorList>
            <person name="Sproer C."/>
            <person name="Gronow S."/>
            <person name="Severitt S."/>
            <person name="Schroder I."/>
            <person name="Tallon L."/>
            <person name="Sadzewicz L."/>
            <person name="Zhao X."/>
            <person name="Boylan J."/>
            <person name="Ott S."/>
            <person name="Bowen H."/>
            <person name="Vavikolanu K."/>
            <person name="Mehta A."/>
            <person name="Aluvathingal J."/>
            <person name="Nadendla S."/>
            <person name="Lowell S."/>
            <person name="Myers T."/>
            <person name="Yan Y."/>
            <person name="Sichtig H."/>
        </authorList>
    </citation>
    <scope>NUCLEOTIDE SEQUENCE [LARGE SCALE GENOMIC DNA]</scope>
    <source>
        <strain evidence="7 10">FDAARGOS_907</strain>
    </source>
</reference>
<comment type="subcellular location">
    <subcellularLocation>
        <location evidence="1">Cell membrane</location>
        <topology evidence="1">Multi-pass membrane protein</topology>
    </subcellularLocation>
</comment>
<dbReference type="EMBL" id="LS483469">
    <property type="protein sequence ID" value="SQI40018.1"/>
    <property type="molecule type" value="Genomic_DNA"/>
</dbReference>
<keyword evidence="4 5" id="KW-0472">Membrane</keyword>
<evidence type="ECO:0000313" key="9">
    <source>
        <dbReference type="Proteomes" id="UP000248897"/>
    </source>
</evidence>
<dbReference type="SUPFAM" id="SSF90123">
    <property type="entry name" value="ABC transporter transmembrane region"/>
    <property type="match status" value="1"/>
</dbReference>
<gene>
    <name evidence="7" type="ORF">I6G64_25370</name>
    <name evidence="8" type="ORF">NCTC12961_03022</name>
</gene>
<feature type="transmembrane region" description="Helical" evidence="5">
    <location>
        <begin position="252"/>
        <end position="271"/>
    </location>
</feature>
<dbReference type="PROSITE" id="PS50929">
    <property type="entry name" value="ABC_TM1F"/>
    <property type="match status" value="1"/>
</dbReference>
<dbReference type="InterPro" id="IPR036640">
    <property type="entry name" value="ABC1_TM_sf"/>
</dbReference>
<dbReference type="Gene3D" id="1.20.1560.10">
    <property type="entry name" value="ABC transporter type 1, transmembrane domain"/>
    <property type="match status" value="1"/>
</dbReference>
<sequence length="299" mass="33191">MNSQNITAPPVAGSASNTLKSLARRHRKKLFFTFLLVVAENVTYLLYPMLAGISINAILSGQMLNAMLYGVMILFMWCLGAARRSVDTRTFARIYAALAVSVVMTQRKNRLNPSTVAARVALSREFVDFFELHLPTLITSLAAMLGAAVMLLVIEFWAGVACLVILAFLACFLSRYAHKNEALYNKLNNRLEKEVDFVNKATVLSLERHYLTLAKLRIRLSDREALGYLSIGALVALLFSLTIAWMTQSAGITAGHIYSVMTYMWMFATSLDDGPQLLEKYSELKDIGKRVNTETGEGG</sequence>
<evidence type="ECO:0000256" key="2">
    <source>
        <dbReference type="ARBA" id="ARBA00022692"/>
    </source>
</evidence>
<evidence type="ECO:0000256" key="3">
    <source>
        <dbReference type="ARBA" id="ARBA00022989"/>
    </source>
</evidence>
<keyword evidence="3 5" id="KW-1133">Transmembrane helix</keyword>
<dbReference type="EMBL" id="CP065673">
    <property type="protein sequence ID" value="QPS20835.1"/>
    <property type="molecule type" value="Genomic_DNA"/>
</dbReference>
<dbReference type="Proteomes" id="UP000248897">
    <property type="component" value="Chromosome 1"/>
</dbReference>
<evidence type="ECO:0000259" key="6">
    <source>
        <dbReference type="PROSITE" id="PS50929"/>
    </source>
</evidence>
<organism evidence="8 9">
    <name type="scientific">Serratia plymuthica</name>
    <dbReference type="NCBI Taxonomy" id="82996"/>
    <lineage>
        <taxon>Bacteria</taxon>
        <taxon>Pseudomonadati</taxon>
        <taxon>Pseudomonadota</taxon>
        <taxon>Gammaproteobacteria</taxon>
        <taxon>Enterobacterales</taxon>
        <taxon>Yersiniaceae</taxon>
        <taxon>Serratia</taxon>
    </lineage>
</organism>
<evidence type="ECO:0000313" key="7">
    <source>
        <dbReference type="EMBL" id="QPS20835.1"/>
    </source>
</evidence>
<name>A0A2X4UWA5_SERPL</name>
<feature type="transmembrane region" description="Helical" evidence="5">
    <location>
        <begin position="129"/>
        <end position="150"/>
    </location>
</feature>
<evidence type="ECO:0000313" key="10">
    <source>
        <dbReference type="Proteomes" id="UP000594967"/>
    </source>
</evidence>
<feature type="transmembrane region" description="Helical" evidence="5">
    <location>
        <begin position="225"/>
        <end position="246"/>
    </location>
</feature>
<dbReference type="AlphaFoldDB" id="A0A2X4UWA5"/>